<dbReference type="PANTHER" id="PTHR30561:SF9">
    <property type="entry name" value="4-AMINO-4-DEOXY-L-ARABINOSE-PHOSPHOUNDECAPRENOL FLIPPASE SUBUNIT ARNF-RELATED"/>
    <property type="match status" value="1"/>
</dbReference>
<dbReference type="Proteomes" id="UP000637643">
    <property type="component" value="Unassembled WGS sequence"/>
</dbReference>
<feature type="transmembrane region" description="Helical" evidence="12">
    <location>
        <begin position="101"/>
        <end position="118"/>
    </location>
</feature>
<keyword evidence="7 12" id="KW-0812">Transmembrane</keyword>
<gene>
    <name evidence="14" type="ORF">GCM10010912_52350</name>
</gene>
<comment type="subcellular location">
    <subcellularLocation>
        <location evidence="1">Cell membrane</location>
        <topology evidence="1">Multi-pass membrane protein</topology>
    </subcellularLocation>
</comment>
<evidence type="ECO:0000256" key="10">
    <source>
        <dbReference type="ARBA" id="ARBA00023098"/>
    </source>
</evidence>
<dbReference type="InterPro" id="IPR000390">
    <property type="entry name" value="Small_drug/metabolite_transptr"/>
</dbReference>
<dbReference type="GO" id="GO:0022857">
    <property type="term" value="F:transmembrane transporter activity"/>
    <property type="evidence" value="ECO:0007669"/>
    <property type="project" value="InterPro"/>
</dbReference>
<dbReference type="AlphaFoldDB" id="A0A917FTY2"/>
<evidence type="ECO:0000256" key="11">
    <source>
        <dbReference type="ARBA" id="ARBA00023136"/>
    </source>
</evidence>
<dbReference type="RefSeq" id="WP_189030125.1">
    <property type="nucleotide sequence ID" value="NZ_BMKR01000031.1"/>
</dbReference>
<comment type="caution">
    <text evidence="14">The sequence shown here is derived from an EMBL/GenBank/DDBJ whole genome shotgun (WGS) entry which is preliminary data.</text>
</comment>
<keyword evidence="5" id="KW-0997">Cell inner membrane</keyword>
<dbReference type="PANTHER" id="PTHR30561">
    <property type="entry name" value="SMR FAMILY PROTON-DEPENDENT DRUG EFFLUX TRANSPORTER SUGE"/>
    <property type="match status" value="1"/>
</dbReference>
<dbReference type="EMBL" id="BMKR01000031">
    <property type="protein sequence ID" value="GGG01071.1"/>
    <property type="molecule type" value="Genomic_DNA"/>
</dbReference>
<evidence type="ECO:0000256" key="8">
    <source>
        <dbReference type="ARBA" id="ARBA00022985"/>
    </source>
</evidence>
<evidence type="ECO:0000313" key="15">
    <source>
        <dbReference type="Proteomes" id="UP000637643"/>
    </source>
</evidence>
<keyword evidence="10" id="KW-0443">Lipid metabolism</keyword>
<dbReference type="GO" id="GO:0005886">
    <property type="term" value="C:plasma membrane"/>
    <property type="evidence" value="ECO:0007669"/>
    <property type="project" value="UniProtKB-SubCell"/>
</dbReference>
<dbReference type="Gene3D" id="1.10.3730.20">
    <property type="match status" value="1"/>
</dbReference>
<evidence type="ECO:0000256" key="3">
    <source>
        <dbReference type="ARBA" id="ARBA00022475"/>
    </source>
</evidence>
<evidence type="ECO:0000256" key="1">
    <source>
        <dbReference type="ARBA" id="ARBA00004651"/>
    </source>
</evidence>
<evidence type="ECO:0000256" key="4">
    <source>
        <dbReference type="ARBA" id="ARBA00022516"/>
    </source>
</evidence>
<dbReference type="Pfam" id="PF00892">
    <property type="entry name" value="EamA"/>
    <property type="match status" value="1"/>
</dbReference>
<sequence length="122" mass="13886">MGYLYILGTILFTVYGQLAMKWRITKFGSLPDPIYDKLLFLLKLIFDPIIFSSLISAFVASLFWMAAMTKFNISYAYPFMSLSYVLVFIFSIFLFKEPVTAYKIVGLGFVVVGILISSRSIT</sequence>
<dbReference type="GO" id="GO:0009103">
    <property type="term" value="P:lipopolysaccharide biosynthetic process"/>
    <property type="evidence" value="ECO:0007669"/>
    <property type="project" value="UniProtKB-KW"/>
</dbReference>
<evidence type="ECO:0000256" key="6">
    <source>
        <dbReference type="ARBA" id="ARBA00022556"/>
    </source>
</evidence>
<dbReference type="InterPro" id="IPR000620">
    <property type="entry name" value="EamA_dom"/>
</dbReference>
<reference evidence="14" key="1">
    <citation type="journal article" date="2014" name="Int. J. Syst. Evol. Microbiol.">
        <title>Complete genome sequence of Corynebacterium casei LMG S-19264T (=DSM 44701T), isolated from a smear-ripened cheese.</title>
        <authorList>
            <consortium name="US DOE Joint Genome Institute (JGI-PGF)"/>
            <person name="Walter F."/>
            <person name="Albersmeier A."/>
            <person name="Kalinowski J."/>
            <person name="Ruckert C."/>
        </authorList>
    </citation>
    <scope>NUCLEOTIDE SEQUENCE</scope>
    <source>
        <strain evidence="14">CGMCC 1.16134</strain>
    </source>
</reference>
<feature type="transmembrane region" description="Helical" evidence="12">
    <location>
        <begin position="40"/>
        <end position="63"/>
    </location>
</feature>
<accession>A0A917FTY2</accession>
<evidence type="ECO:0000313" key="14">
    <source>
        <dbReference type="EMBL" id="GGG01071.1"/>
    </source>
</evidence>
<evidence type="ECO:0000256" key="5">
    <source>
        <dbReference type="ARBA" id="ARBA00022519"/>
    </source>
</evidence>
<evidence type="ECO:0000256" key="7">
    <source>
        <dbReference type="ARBA" id="ARBA00022692"/>
    </source>
</evidence>
<keyword evidence="15" id="KW-1185">Reference proteome</keyword>
<keyword evidence="11 12" id="KW-0472">Membrane</keyword>
<evidence type="ECO:0000259" key="13">
    <source>
        <dbReference type="Pfam" id="PF00892"/>
    </source>
</evidence>
<keyword evidence="3" id="KW-1003">Cell membrane</keyword>
<name>A0A917FTY2_9BACL</name>
<dbReference type="InterPro" id="IPR037185">
    <property type="entry name" value="EmrE-like"/>
</dbReference>
<reference evidence="14" key="2">
    <citation type="submission" date="2020-09" db="EMBL/GenBank/DDBJ databases">
        <authorList>
            <person name="Sun Q."/>
            <person name="Zhou Y."/>
        </authorList>
    </citation>
    <scope>NUCLEOTIDE SEQUENCE</scope>
    <source>
        <strain evidence="14">CGMCC 1.16134</strain>
    </source>
</reference>
<evidence type="ECO:0000256" key="12">
    <source>
        <dbReference type="SAM" id="Phobius"/>
    </source>
</evidence>
<keyword evidence="9 12" id="KW-1133">Transmembrane helix</keyword>
<keyword evidence="8" id="KW-0448">Lipopolysaccharide biosynthesis</keyword>
<protein>
    <submittedName>
        <fullName evidence="14">Transporter</fullName>
    </submittedName>
</protein>
<feature type="domain" description="EamA" evidence="13">
    <location>
        <begin position="48"/>
        <end position="118"/>
    </location>
</feature>
<keyword evidence="4" id="KW-0444">Lipid biosynthesis</keyword>
<comment type="similarity">
    <text evidence="2">Belongs to the EamA transporter family.</text>
</comment>
<organism evidence="14 15">
    <name type="scientific">Paenibacillus albidus</name>
    <dbReference type="NCBI Taxonomy" id="2041023"/>
    <lineage>
        <taxon>Bacteria</taxon>
        <taxon>Bacillati</taxon>
        <taxon>Bacillota</taxon>
        <taxon>Bacilli</taxon>
        <taxon>Bacillales</taxon>
        <taxon>Paenibacillaceae</taxon>
        <taxon>Paenibacillus</taxon>
    </lineage>
</organism>
<dbReference type="SUPFAM" id="SSF103481">
    <property type="entry name" value="Multidrug resistance efflux transporter EmrE"/>
    <property type="match status" value="1"/>
</dbReference>
<feature type="transmembrane region" description="Helical" evidence="12">
    <location>
        <begin position="75"/>
        <end position="95"/>
    </location>
</feature>
<keyword evidence="6" id="KW-0441">Lipid A biosynthesis</keyword>
<evidence type="ECO:0000256" key="2">
    <source>
        <dbReference type="ARBA" id="ARBA00007362"/>
    </source>
</evidence>
<proteinExistence type="inferred from homology"/>
<evidence type="ECO:0000256" key="9">
    <source>
        <dbReference type="ARBA" id="ARBA00022989"/>
    </source>
</evidence>